<keyword evidence="1" id="KW-0812">Transmembrane</keyword>
<dbReference type="AlphaFoldDB" id="A0A3N0E6N7"/>
<feature type="domain" description="Flp pilus assembly protein RcpC/CpaB" evidence="2">
    <location>
        <begin position="116"/>
        <end position="219"/>
    </location>
</feature>
<dbReference type="RefSeq" id="WP_123202190.1">
    <property type="nucleotide sequence ID" value="NZ_RJMB01000016.1"/>
</dbReference>
<evidence type="ECO:0000256" key="1">
    <source>
        <dbReference type="SAM" id="Phobius"/>
    </source>
</evidence>
<evidence type="ECO:0000259" key="2">
    <source>
        <dbReference type="Pfam" id="PF16976"/>
    </source>
</evidence>
<dbReference type="EMBL" id="RJMB01000016">
    <property type="protein sequence ID" value="RNL83483.1"/>
    <property type="molecule type" value="Genomic_DNA"/>
</dbReference>
<dbReference type="InterPro" id="IPR017592">
    <property type="entry name" value="Pilus_assmbl_Flp-typ_CpaB"/>
</dbReference>
<dbReference type="NCBIfam" id="TIGR03177">
    <property type="entry name" value="pilus_cpaB"/>
    <property type="match status" value="1"/>
</dbReference>
<reference evidence="3 4" key="1">
    <citation type="submission" date="2018-11" db="EMBL/GenBank/DDBJ databases">
        <title>The genome draft of YIM 96095.</title>
        <authorList>
            <person name="Tang S.-K."/>
            <person name="Chunyu W.-X."/>
            <person name="Feng Y.-Z."/>
        </authorList>
    </citation>
    <scope>NUCLEOTIDE SEQUENCE [LARGE SCALE GENOMIC DNA]</scope>
    <source>
        <strain evidence="3 4">YIM 96095</strain>
    </source>
</reference>
<dbReference type="InterPro" id="IPR031571">
    <property type="entry name" value="RcpC_dom"/>
</dbReference>
<gene>
    <name evidence="3" type="primary">cpaB</name>
    <name evidence="3" type="ORF">EFW17_15905</name>
</gene>
<evidence type="ECO:0000313" key="4">
    <source>
        <dbReference type="Proteomes" id="UP000269198"/>
    </source>
</evidence>
<dbReference type="OrthoDB" id="3468004at2"/>
<accession>A0A3N0E6N7</accession>
<comment type="caution">
    <text evidence="3">The sequence shown here is derived from an EMBL/GenBank/DDBJ whole genome shotgun (WGS) entry which is preliminary data.</text>
</comment>
<feature type="transmembrane region" description="Helical" evidence="1">
    <location>
        <begin position="9"/>
        <end position="30"/>
    </location>
</feature>
<organism evidence="3 4">
    <name type="scientific">Halostreptopolyspora alba</name>
    <dbReference type="NCBI Taxonomy" id="2487137"/>
    <lineage>
        <taxon>Bacteria</taxon>
        <taxon>Bacillati</taxon>
        <taxon>Actinomycetota</taxon>
        <taxon>Actinomycetes</taxon>
        <taxon>Streptosporangiales</taxon>
        <taxon>Nocardiopsidaceae</taxon>
        <taxon>Halostreptopolyspora</taxon>
    </lineage>
</organism>
<evidence type="ECO:0000313" key="3">
    <source>
        <dbReference type="EMBL" id="RNL83483.1"/>
    </source>
</evidence>
<keyword evidence="1" id="KW-1133">Transmembrane helix</keyword>
<proteinExistence type="predicted"/>
<name>A0A3N0E6N7_9ACTN</name>
<sequence length="254" mass="27616">MNPRQRRGVLLMIIALIGAIAVFFTVFSYVNNLRSEIGTTRTALRLTEDVPAYQPITEDMYEAYEVPTKFFDEEVFIDVDEELSEVIEDPGRQPVSAANLEAGTLLQQSMVIAAPELESGEREIAIMVDAETGVAGKVDVQSRVDVYAAFQPGDEVQEACAYRVLTNMEVLEVGEVSSEIDETTGGTNPVVPVTFRLTPEETLNLTYAEAFASKLRLSLVSPEGSGDPGNLDYCTSDQIEAVDDESGNGGNDNS</sequence>
<keyword evidence="1" id="KW-0472">Membrane</keyword>
<keyword evidence="4" id="KW-1185">Reference proteome</keyword>
<dbReference type="Pfam" id="PF16976">
    <property type="entry name" value="RcpC"/>
    <property type="match status" value="1"/>
</dbReference>
<dbReference type="Proteomes" id="UP000269198">
    <property type="component" value="Unassembled WGS sequence"/>
</dbReference>
<protein>
    <submittedName>
        <fullName evidence="3">Flp pilus assembly protein CpaB</fullName>
    </submittedName>
</protein>